<evidence type="ECO:0000313" key="3">
    <source>
        <dbReference type="Proteomes" id="UP000199054"/>
    </source>
</evidence>
<evidence type="ECO:0000313" key="2">
    <source>
        <dbReference type="EMBL" id="SEN75747.1"/>
    </source>
</evidence>
<dbReference type="EMBL" id="FODE01000015">
    <property type="protein sequence ID" value="SEN75747.1"/>
    <property type="molecule type" value="Genomic_DNA"/>
</dbReference>
<sequence length="101" mass="11078">MDDDHNDWKAAVKAVPELRFLKTLVTGLTVVMGLGIIALVALLWIRLGQPALPQLPDNIDLPDGANAQAITFSADWIAVVTDQGEIMVFDRAGTLRKRMRP</sequence>
<keyword evidence="1" id="KW-0472">Membrane</keyword>
<keyword evidence="3" id="KW-1185">Reference proteome</keyword>
<feature type="transmembrane region" description="Helical" evidence="1">
    <location>
        <begin position="20"/>
        <end position="45"/>
    </location>
</feature>
<dbReference type="AlphaFoldDB" id="A0A1H8J6C3"/>
<dbReference type="Proteomes" id="UP000199054">
    <property type="component" value="Unassembled WGS sequence"/>
</dbReference>
<name>A0A1H8J6C3_9RHOB</name>
<protein>
    <submittedName>
        <fullName evidence="2">Uncharacterized protein</fullName>
    </submittedName>
</protein>
<evidence type="ECO:0000256" key="1">
    <source>
        <dbReference type="SAM" id="Phobius"/>
    </source>
</evidence>
<keyword evidence="1" id="KW-0812">Transmembrane</keyword>
<dbReference type="Pfam" id="PF20082">
    <property type="entry name" value="DUF6476"/>
    <property type="match status" value="1"/>
</dbReference>
<keyword evidence="1" id="KW-1133">Transmembrane helix</keyword>
<reference evidence="2 3" key="1">
    <citation type="submission" date="2016-10" db="EMBL/GenBank/DDBJ databases">
        <authorList>
            <person name="de Groot N.N."/>
        </authorList>
    </citation>
    <scope>NUCLEOTIDE SEQUENCE [LARGE SCALE GENOMIC DNA]</scope>
    <source>
        <strain evidence="2 3">DSM 8512</strain>
    </source>
</reference>
<accession>A0A1H8J6C3</accession>
<proteinExistence type="predicted"/>
<gene>
    <name evidence="2" type="ORF">SAMN04489859_101591</name>
</gene>
<dbReference type="RefSeq" id="WP_090612696.1">
    <property type="nucleotide sequence ID" value="NZ_CP067124.1"/>
</dbReference>
<dbReference type="OrthoDB" id="7872651at2"/>
<dbReference type="InterPro" id="IPR045519">
    <property type="entry name" value="DUF6476"/>
</dbReference>
<organism evidence="2 3">
    <name type="scientific">Paracoccus alcaliphilus</name>
    <dbReference type="NCBI Taxonomy" id="34002"/>
    <lineage>
        <taxon>Bacteria</taxon>
        <taxon>Pseudomonadati</taxon>
        <taxon>Pseudomonadota</taxon>
        <taxon>Alphaproteobacteria</taxon>
        <taxon>Rhodobacterales</taxon>
        <taxon>Paracoccaceae</taxon>
        <taxon>Paracoccus</taxon>
    </lineage>
</organism>
<dbReference type="STRING" id="34002.SAMN04489859_101591"/>